<dbReference type="RefSeq" id="WP_375528112.1">
    <property type="nucleotide sequence ID" value="NZ_JBHILM010000041.1"/>
</dbReference>
<name>A0ABV5BFD6_9BACL</name>
<comment type="similarity">
    <text evidence="2">Belongs to the IucA/IucC family.</text>
</comment>
<feature type="domain" description="Aerobactin siderophore biosynthesis IucA/IucC-like C-terminal" evidence="4">
    <location>
        <begin position="405"/>
        <end position="574"/>
    </location>
</feature>
<dbReference type="InterPro" id="IPR037455">
    <property type="entry name" value="LucA/IucC-like"/>
</dbReference>
<dbReference type="Gene3D" id="6.10.250.3370">
    <property type="match status" value="1"/>
</dbReference>
<comment type="pathway">
    <text evidence="1">Siderophore biosynthesis.</text>
</comment>
<dbReference type="Gene3D" id="3.30.310.280">
    <property type="match status" value="1"/>
</dbReference>
<dbReference type="InterPro" id="IPR007310">
    <property type="entry name" value="Aerobactin_biosyn_IucA/IucC_N"/>
</dbReference>
<organism evidence="5 6">
    <name type="scientific">Paenibacillus terreus</name>
    <dbReference type="NCBI Taxonomy" id="1387834"/>
    <lineage>
        <taxon>Bacteria</taxon>
        <taxon>Bacillati</taxon>
        <taxon>Bacillota</taxon>
        <taxon>Bacilli</taxon>
        <taxon>Bacillales</taxon>
        <taxon>Paenibacillaceae</taxon>
        <taxon>Paenibacillus</taxon>
    </lineage>
</organism>
<evidence type="ECO:0000259" key="3">
    <source>
        <dbReference type="Pfam" id="PF04183"/>
    </source>
</evidence>
<dbReference type="Pfam" id="PF04183">
    <property type="entry name" value="IucA_IucC"/>
    <property type="match status" value="1"/>
</dbReference>
<keyword evidence="6" id="KW-1185">Reference proteome</keyword>
<feature type="domain" description="Aerobactin siderophore biosynthesis IucA/IucC N-terminal" evidence="3">
    <location>
        <begin position="138"/>
        <end position="384"/>
    </location>
</feature>
<proteinExistence type="inferred from homology"/>
<evidence type="ECO:0000259" key="4">
    <source>
        <dbReference type="Pfam" id="PF06276"/>
    </source>
</evidence>
<reference evidence="5 6" key="1">
    <citation type="submission" date="2024-09" db="EMBL/GenBank/DDBJ databases">
        <authorList>
            <person name="Ruan L."/>
        </authorList>
    </citation>
    <scope>NUCLEOTIDE SEQUENCE [LARGE SCALE GENOMIC DNA]</scope>
    <source>
        <strain evidence="5 6">D33</strain>
    </source>
</reference>
<dbReference type="EMBL" id="JBHILM010000041">
    <property type="protein sequence ID" value="MFB5684426.1"/>
    <property type="molecule type" value="Genomic_DNA"/>
</dbReference>
<evidence type="ECO:0000256" key="2">
    <source>
        <dbReference type="ARBA" id="ARBA00007832"/>
    </source>
</evidence>
<comment type="caution">
    <text evidence="5">The sequence shown here is derived from an EMBL/GenBank/DDBJ whole genome shotgun (WGS) entry which is preliminary data.</text>
</comment>
<sequence length="592" mass="68650">MQTISSLHNREASCLEDVSERIMRQTLEAFIYEGIMDVDKSGKEWIFTGKGADGGSVRYSCQADEKWSFGRIKIKPGSIRREGDACRNIYTFLEEVIQNKLDGLLVNQFIQELLETLVKDKQSKELQAERIPGEDRHYEALESHMTDGHPYHPSYKSRIGFSLADNLAYGPEFNQNVHIRWIAVNRELADVAVSTETSLDEIYSQHLTEDEMTLFKQIVQERGSKDKQYVFLPVHPWQLGHRIQSLFVQQWTDQDIVDLGASSSAYRAQQSIRSLSHRGNAQASYIKLALSITNTSTSRILAHHTTQNAPLISSWLHKIIQHDPLLQREGFQILREVMGISFQYDKLPPVQYRLAYGTLGAIYRENISTCLEANEEAWPLNALFYTQRNGEPFIEEAIDQYGIVAWSKELIRTVTLPIIHLLYAHGIALESHAQNIILVVENNFPKRIIIKDLHDGVRYTPDKLLKPDWAPKLHPEPETHRKFNRYSFLQTESVSEVRDYTFDAFFFICMSEICFALEKFGLSEHEFWQMCAQTILDYQQEHPEYQERYEMFDLFSEAVLVEEMTKRRIYGDGELYFRNVKNALRLAKDLLS</sequence>
<evidence type="ECO:0000313" key="6">
    <source>
        <dbReference type="Proteomes" id="UP001580407"/>
    </source>
</evidence>
<dbReference type="PANTHER" id="PTHR34384">
    <property type="entry name" value="L-2,3-DIAMINOPROPANOATE--CITRATE LIGASE"/>
    <property type="match status" value="1"/>
</dbReference>
<protein>
    <submittedName>
        <fullName evidence="5">IucA/IucC family protein</fullName>
    </submittedName>
</protein>
<dbReference type="PANTHER" id="PTHR34384:SF6">
    <property type="entry name" value="STAPHYLOFERRIN B SYNTHASE"/>
    <property type="match status" value="1"/>
</dbReference>
<dbReference type="Pfam" id="PF06276">
    <property type="entry name" value="FhuF"/>
    <property type="match status" value="1"/>
</dbReference>
<evidence type="ECO:0000313" key="5">
    <source>
        <dbReference type="EMBL" id="MFB5684426.1"/>
    </source>
</evidence>
<gene>
    <name evidence="5" type="ORF">ACE3NQ_26330</name>
</gene>
<dbReference type="Proteomes" id="UP001580407">
    <property type="component" value="Unassembled WGS sequence"/>
</dbReference>
<accession>A0ABV5BFD6</accession>
<dbReference type="InterPro" id="IPR022770">
    <property type="entry name" value="IucA/IucC-like_C"/>
</dbReference>
<evidence type="ECO:0000256" key="1">
    <source>
        <dbReference type="ARBA" id="ARBA00004924"/>
    </source>
</evidence>
<dbReference type="Gene3D" id="1.10.510.40">
    <property type="match status" value="1"/>
</dbReference>